<evidence type="ECO:0000313" key="6">
    <source>
        <dbReference type="EMBL" id="MVW60719.1"/>
    </source>
</evidence>
<evidence type="ECO:0000259" key="5">
    <source>
        <dbReference type="PROSITE" id="PS50931"/>
    </source>
</evidence>
<dbReference type="NCBIfam" id="NF008352">
    <property type="entry name" value="PRK11139.1"/>
    <property type="match status" value="1"/>
</dbReference>
<sequence>MRPNIPSLQSLLAFDAASRHLSFTKAAQELHLTQTAISHQIRTLEERLDTKLFVRRRNILALTPAGSEYLRSVHEAISLLSAATDRTRKRETKVVLTIACLPTYAVKCLIPALPEFQEAHPDITVHLNTSSSFDVFTRNAYDVAIRYGSGHWGDMRADRLQSEAFFPVCAPALLERAGPFATVAEGLARMRQVRTYFYSMYQDDWPAWLEAAGLAHAEFDGEAVFHLQLTSLEAALAGMGVAIGRTPLVDADLASGRLVEPFALRVPSSSAYFITSPSGKAKLKRVEVFRDWALARLGSGPRQEHPWPEQKVS</sequence>
<dbReference type="PRINTS" id="PR00039">
    <property type="entry name" value="HTHLYSR"/>
</dbReference>
<dbReference type="PANTHER" id="PTHR30537:SF74">
    <property type="entry name" value="HTH-TYPE TRANSCRIPTIONAL REGULATOR TRPI"/>
    <property type="match status" value="1"/>
</dbReference>
<dbReference type="SUPFAM" id="SSF53850">
    <property type="entry name" value="Periplasmic binding protein-like II"/>
    <property type="match status" value="1"/>
</dbReference>
<keyword evidence="2" id="KW-0805">Transcription regulation</keyword>
<dbReference type="Proteomes" id="UP000443353">
    <property type="component" value="Unassembled WGS sequence"/>
</dbReference>
<dbReference type="Gene3D" id="1.10.10.10">
    <property type="entry name" value="Winged helix-like DNA-binding domain superfamily/Winged helix DNA-binding domain"/>
    <property type="match status" value="1"/>
</dbReference>
<dbReference type="GO" id="GO:0006351">
    <property type="term" value="P:DNA-templated transcription"/>
    <property type="evidence" value="ECO:0007669"/>
    <property type="project" value="TreeGrafter"/>
</dbReference>
<dbReference type="InterPro" id="IPR058163">
    <property type="entry name" value="LysR-type_TF_proteobact-type"/>
</dbReference>
<keyword evidence="3" id="KW-0238">DNA-binding</keyword>
<dbReference type="AlphaFoldDB" id="A0A7X3G0C5"/>
<dbReference type="InterPro" id="IPR036388">
    <property type="entry name" value="WH-like_DNA-bd_sf"/>
</dbReference>
<dbReference type="Gene3D" id="3.40.190.10">
    <property type="entry name" value="Periplasmic binding protein-like II"/>
    <property type="match status" value="2"/>
</dbReference>
<dbReference type="PROSITE" id="PS50931">
    <property type="entry name" value="HTH_LYSR"/>
    <property type="match status" value="1"/>
</dbReference>
<dbReference type="GO" id="GO:0003700">
    <property type="term" value="F:DNA-binding transcription factor activity"/>
    <property type="evidence" value="ECO:0007669"/>
    <property type="project" value="InterPro"/>
</dbReference>
<evidence type="ECO:0000256" key="4">
    <source>
        <dbReference type="ARBA" id="ARBA00023163"/>
    </source>
</evidence>
<protein>
    <submittedName>
        <fullName evidence="6">Transcriptional regulator GcvA</fullName>
    </submittedName>
</protein>
<dbReference type="InterPro" id="IPR005119">
    <property type="entry name" value="LysR_subst-bd"/>
</dbReference>
<name>A0A7X3G0C5_9BURK</name>
<evidence type="ECO:0000313" key="7">
    <source>
        <dbReference type="Proteomes" id="UP000443353"/>
    </source>
</evidence>
<dbReference type="Pfam" id="PF03466">
    <property type="entry name" value="LysR_substrate"/>
    <property type="match status" value="1"/>
</dbReference>
<dbReference type="Pfam" id="PF00126">
    <property type="entry name" value="HTH_1"/>
    <property type="match status" value="1"/>
</dbReference>
<feature type="domain" description="HTH lysR-type" evidence="5">
    <location>
        <begin position="6"/>
        <end position="63"/>
    </location>
</feature>
<dbReference type="PANTHER" id="PTHR30537">
    <property type="entry name" value="HTH-TYPE TRANSCRIPTIONAL REGULATOR"/>
    <property type="match status" value="1"/>
</dbReference>
<keyword evidence="7" id="KW-1185">Reference proteome</keyword>
<accession>A0A7X3G0C5</accession>
<proteinExistence type="inferred from homology"/>
<dbReference type="SUPFAM" id="SSF46785">
    <property type="entry name" value="Winged helix' DNA-binding domain"/>
    <property type="match status" value="1"/>
</dbReference>
<keyword evidence="4" id="KW-0804">Transcription</keyword>
<comment type="caution">
    <text evidence="6">The sequence shown here is derived from an EMBL/GenBank/DDBJ whole genome shotgun (WGS) entry which is preliminary data.</text>
</comment>
<dbReference type="EMBL" id="WSES01000003">
    <property type="protein sequence ID" value="MVW60719.1"/>
    <property type="molecule type" value="Genomic_DNA"/>
</dbReference>
<dbReference type="InterPro" id="IPR000847">
    <property type="entry name" value="LysR_HTH_N"/>
</dbReference>
<evidence type="ECO:0000256" key="3">
    <source>
        <dbReference type="ARBA" id="ARBA00023125"/>
    </source>
</evidence>
<evidence type="ECO:0000256" key="2">
    <source>
        <dbReference type="ARBA" id="ARBA00023015"/>
    </source>
</evidence>
<reference evidence="6 7" key="1">
    <citation type="submission" date="2019-12" db="EMBL/GenBank/DDBJ databases">
        <authorList>
            <person name="Li C."/>
            <person name="Zhao J."/>
        </authorList>
    </citation>
    <scope>NUCLEOTIDE SEQUENCE [LARGE SCALE GENOMIC DNA]</scope>
    <source>
        <strain evidence="6 7">NEAU-DD11</strain>
    </source>
</reference>
<gene>
    <name evidence="6" type="primary">gcvA</name>
    <name evidence="6" type="ORF">GPY61_12340</name>
</gene>
<dbReference type="RefSeq" id="WP_160408881.1">
    <property type="nucleotide sequence ID" value="NZ_WSES01000003.1"/>
</dbReference>
<dbReference type="GO" id="GO:0043565">
    <property type="term" value="F:sequence-specific DNA binding"/>
    <property type="evidence" value="ECO:0007669"/>
    <property type="project" value="TreeGrafter"/>
</dbReference>
<evidence type="ECO:0000256" key="1">
    <source>
        <dbReference type="ARBA" id="ARBA00009437"/>
    </source>
</evidence>
<comment type="similarity">
    <text evidence="1">Belongs to the LysR transcriptional regulatory family.</text>
</comment>
<dbReference type="CDD" id="cd08432">
    <property type="entry name" value="PBP2_GcdR_TrpI_HvrB_AmpR_like"/>
    <property type="match status" value="1"/>
</dbReference>
<dbReference type="InterPro" id="IPR036390">
    <property type="entry name" value="WH_DNA-bd_sf"/>
</dbReference>
<organism evidence="6 7">
    <name type="scientific">Massilia cellulosiltytica</name>
    <dbReference type="NCBI Taxonomy" id="2683234"/>
    <lineage>
        <taxon>Bacteria</taxon>
        <taxon>Pseudomonadati</taxon>
        <taxon>Pseudomonadota</taxon>
        <taxon>Betaproteobacteria</taxon>
        <taxon>Burkholderiales</taxon>
        <taxon>Oxalobacteraceae</taxon>
        <taxon>Telluria group</taxon>
        <taxon>Massilia</taxon>
    </lineage>
</organism>